<reference evidence="2" key="1">
    <citation type="journal article" date="2011" name="Nat. Commun.">
        <title>Effector diversification within compartments of the Leptosphaeria maculans genome affected by Repeat-Induced Point mutations.</title>
        <authorList>
            <person name="Rouxel T."/>
            <person name="Grandaubert J."/>
            <person name="Hane J.K."/>
            <person name="Hoede C."/>
            <person name="van de Wouw A.P."/>
            <person name="Couloux A."/>
            <person name="Dominguez V."/>
            <person name="Anthouard V."/>
            <person name="Bally P."/>
            <person name="Bourras S."/>
            <person name="Cozijnsen A.J."/>
            <person name="Ciuffetti L.M."/>
            <person name="Degrave A."/>
            <person name="Dilmaghani A."/>
            <person name="Duret L."/>
            <person name="Fudal I."/>
            <person name="Goodwin S.B."/>
            <person name="Gout L."/>
            <person name="Glaser N."/>
            <person name="Linglin J."/>
            <person name="Kema G.H.J."/>
            <person name="Lapalu N."/>
            <person name="Lawrence C.B."/>
            <person name="May K."/>
            <person name="Meyer M."/>
            <person name="Ollivier B."/>
            <person name="Poulain J."/>
            <person name="Schoch C.L."/>
            <person name="Simon A."/>
            <person name="Spatafora J.W."/>
            <person name="Stachowiak A."/>
            <person name="Turgeon B.G."/>
            <person name="Tyler B.M."/>
            <person name="Vincent D."/>
            <person name="Weissenbach J."/>
            <person name="Amselem J."/>
            <person name="Quesneville H."/>
            <person name="Oliver R.P."/>
            <person name="Wincker P."/>
            <person name="Balesdent M.-H."/>
            <person name="Howlett B.J."/>
        </authorList>
    </citation>
    <scope>NUCLEOTIDE SEQUENCE [LARGE SCALE GENOMIC DNA]</scope>
    <source>
        <strain evidence="2">JN3 / isolate v23.1.3 / race Av1-4-5-6-7-8</strain>
    </source>
</reference>
<dbReference type="AlphaFoldDB" id="E5A7M8"/>
<dbReference type="VEuPathDB" id="FungiDB:LEMA_uP088620.1"/>
<dbReference type="InParanoid" id="E5A7M8"/>
<name>E5A7M8_LEPMJ</name>
<keyword evidence="2" id="KW-1185">Reference proteome</keyword>
<evidence type="ECO:0000313" key="1">
    <source>
        <dbReference type="EMBL" id="CBX99623.1"/>
    </source>
</evidence>
<accession>E5A7M8</accession>
<dbReference type="EMBL" id="FP929136">
    <property type="protein sequence ID" value="CBX99623.1"/>
    <property type="molecule type" value="Genomic_DNA"/>
</dbReference>
<organism evidence="1 2">
    <name type="scientific">Leptosphaeria maculans (strain JN3 / isolate v23.1.3 / race Av1-4-5-6-7-8)</name>
    <name type="common">Blackleg fungus</name>
    <name type="synonym">Phoma lingam</name>
    <dbReference type="NCBI Taxonomy" id="985895"/>
    <lineage>
        <taxon>Eukaryota</taxon>
        <taxon>Fungi</taxon>
        <taxon>Dikarya</taxon>
        <taxon>Ascomycota</taxon>
        <taxon>Pezizomycotina</taxon>
        <taxon>Dothideomycetes</taxon>
        <taxon>Pleosporomycetidae</taxon>
        <taxon>Pleosporales</taxon>
        <taxon>Pleosporineae</taxon>
        <taxon>Leptosphaeriaceae</taxon>
        <taxon>Plenodomus</taxon>
        <taxon>Plenodomus lingam/Leptosphaeria maculans species complex</taxon>
    </lineage>
</organism>
<dbReference type="Proteomes" id="UP000002668">
    <property type="component" value="Genome"/>
</dbReference>
<sequence length="46" mass="5319">MTWLGPSRMPYQPIWAGIATDQAFIGYGEVDLDAMLTWKDPLRYRS</sequence>
<proteinExistence type="predicted"/>
<dbReference type="HOGENOM" id="CLU_3191480_0_0_1"/>
<gene>
    <name evidence="1" type="ORF">LEMA_uP088620.1</name>
</gene>
<evidence type="ECO:0000313" key="2">
    <source>
        <dbReference type="Proteomes" id="UP000002668"/>
    </source>
</evidence>
<protein>
    <submittedName>
        <fullName evidence="1">Uncharacterized protein</fullName>
    </submittedName>
</protein>